<keyword evidence="2" id="KW-1185">Reference proteome</keyword>
<dbReference type="EMBL" id="BMAC01000012">
    <property type="protein sequence ID" value="GFP79802.1"/>
    <property type="molecule type" value="Genomic_DNA"/>
</dbReference>
<dbReference type="Proteomes" id="UP000653305">
    <property type="component" value="Unassembled WGS sequence"/>
</dbReference>
<protein>
    <submittedName>
        <fullName evidence="1">Uncharacterized protein</fullName>
    </submittedName>
</protein>
<dbReference type="AlphaFoldDB" id="A0A830B2R0"/>
<accession>A0A830B2R0</accession>
<evidence type="ECO:0000313" key="1">
    <source>
        <dbReference type="EMBL" id="GFP79802.1"/>
    </source>
</evidence>
<sequence length="52" mass="5955">MAPMSFSCLTISTFRVLTRLKESASCTRLRTTRSSRTWELKTTFVGLSIRLL</sequence>
<gene>
    <name evidence="1" type="ORF">PHJA_000123600</name>
</gene>
<evidence type="ECO:0000313" key="2">
    <source>
        <dbReference type="Proteomes" id="UP000653305"/>
    </source>
</evidence>
<comment type="caution">
    <text evidence="1">The sequence shown here is derived from an EMBL/GenBank/DDBJ whole genome shotgun (WGS) entry which is preliminary data.</text>
</comment>
<proteinExistence type="predicted"/>
<reference evidence="1" key="1">
    <citation type="submission" date="2020-07" db="EMBL/GenBank/DDBJ databases">
        <title>Ethylene signaling mediates host invasion by parasitic plants.</title>
        <authorList>
            <person name="Yoshida S."/>
        </authorList>
    </citation>
    <scope>NUCLEOTIDE SEQUENCE</scope>
    <source>
        <strain evidence="1">Okayama</strain>
    </source>
</reference>
<name>A0A830B2R0_9LAMI</name>
<organism evidence="1 2">
    <name type="scientific">Phtheirospermum japonicum</name>
    <dbReference type="NCBI Taxonomy" id="374723"/>
    <lineage>
        <taxon>Eukaryota</taxon>
        <taxon>Viridiplantae</taxon>
        <taxon>Streptophyta</taxon>
        <taxon>Embryophyta</taxon>
        <taxon>Tracheophyta</taxon>
        <taxon>Spermatophyta</taxon>
        <taxon>Magnoliopsida</taxon>
        <taxon>eudicotyledons</taxon>
        <taxon>Gunneridae</taxon>
        <taxon>Pentapetalae</taxon>
        <taxon>asterids</taxon>
        <taxon>lamiids</taxon>
        <taxon>Lamiales</taxon>
        <taxon>Orobanchaceae</taxon>
        <taxon>Orobanchaceae incertae sedis</taxon>
        <taxon>Phtheirospermum</taxon>
    </lineage>
</organism>